<keyword evidence="6" id="KW-0315">Glutamine amidotransferase</keyword>
<reference evidence="11" key="1">
    <citation type="submission" date="2016-10" db="EMBL/GenBank/DDBJ databases">
        <authorList>
            <person name="Varghese N."/>
            <person name="Submissions S."/>
        </authorList>
    </citation>
    <scope>NUCLEOTIDE SEQUENCE [LARGE SCALE GENOMIC DNA]</scope>
    <source>
        <strain evidence="11">CGMCC 1.1761</strain>
    </source>
</reference>
<feature type="domain" description="Glutamine amidotransferase type-2" evidence="9">
    <location>
        <begin position="2"/>
        <end position="215"/>
    </location>
</feature>
<gene>
    <name evidence="10" type="ORF">SAMN05660859_0371</name>
</gene>
<evidence type="ECO:0000256" key="1">
    <source>
        <dbReference type="ARBA" id="ARBA00005187"/>
    </source>
</evidence>
<dbReference type="GO" id="GO:0005524">
    <property type="term" value="F:ATP binding"/>
    <property type="evidence" value="ECO:0007669"/>
    <property type="project" value="UniProtKB-KW"/>
</dbReference>
<dbReference type="PROSITE" id="PS51278">
    <property type="entry name" value="GATASE_TYPE_2"/>
    <property type="match status" value="1"/>
</dbReference>
<evidence type="ECO:0000259" key="9">
    <source>
        <dbReference type="PROSITE" id="PS51278"/>
    </source>
</evidence>
<dbReference type="Proteomes" id="UP000198889">
    <property type="component" value="Unassembled WGS sequence"/>
</dbReference>
<dbReference type="RefSeq" id="WP_091444752.1">
    <property type="nucleotide sequence ID" value="NZ_FMTP01000016.1"/>
</dbReference>
<dbReference type="CDD" id="cd00712">
    <property type="entry name" value="AsnB"/>
    <property type="match status" value="1"/>
</dbReference>
<evidence type="ECO:0000256" key="8">
    <source>
        <dbReference type="PIRSR" id="PIRSR001589-2"/>
    </source>
</evidence>
<dbReference type="PANTHER" id="PTHR43284">
    <property type="entry name" value="ASPARAGINE SYNTHETASE (GLUTAMINE-HYDROLYZING)"/>
    <property type="match status" value="1"/>
</dbReference>
<keyword evidence="4 8" id="KW-0547">Nucleotide-binding</keyword>
<dbReference type="InterPro" id="IPR006426">
    <property type="entry name" value="Asn_synth_AEB"/>
</dbReference>
<evidence type="ECO:0000256" key="7">
    <source>
        <dbReference type="ARBA" id="ARBA00048741"/>
    </source>
</evidence>
<evidence type="ECO:0000256" key="4">
    <source>
        <dbReference type="ARBA" id="ARBA00022741"/>
    </source>
</evidence>
<dbReference type="EMBL" id="FMTP01000016">
    <property type="protein sequence ID" value="SCW96938.1"/>
    <property type="molecule type" value="Genomic_DNA"/>
</dbReference>
<dbReference type="InterPro" id="IPR017932">
    <property type="entry name" value="GATase_2_dom"/>
</dbReference>
<evidence type="ECO:0000256" key="3">
    <source>
        <dbReference type="ARBA" id="ARBA00012737"/>
    </source>
</evidence>
<dbReference type="Pfam" id="PF00733">
    <property type="entry name" value="Asn_synthase"/>
    <property type="match status" value="1"/>
</dbReference>
<feature type="binding site" evidence="8">
    <location>
        <position position="102"/>
    </location>
    <ligand>
        <name>L-glutamine</name>
        <dbReference type="ChEBI" id="CHEBI:58359"/>
    </ligand>
</feature>
<dbReference type="InterPro" id="IPR001962">
    <property type="entry name" value="Asn_synthase"/>
</dbReference>
<comment type="catalytic activity">
    <reaction evidence="7">
        <text>L-aspartate + L-glutamine + ATP + H2O = L-asparagine + L-glutamate + AMP + diphosphate + H(+)</text>
        <dbReference type="Rhea" id="RHEA:12228"/>
        <dbReference type="ChEBI" id="CHEBI:15377"/>
        <dbReference type="ChEBI" id="CHEBI:15378"/>
        <dbReference type="ChEBI" id="CHEBI:29985"/>
        <dbReference type="ChEBI" id="CHEBI:29991"/>
        <dbReference type="ChEBI" id="CHEBI:30616"/>
        <dbReference type="ChEBI" id="CHEBI:33019"/>
        <dbReference type="ChEBI" id="CHEBI:58048"/>
        <dbReference type="ChEBI" id="CHEBI:58359"/>
        <dbReference type="ChEBI" id="CHEBI:456215"/>
        <dbReference type="EC" id="6.3.5.4"/>
    </reaction>
</comment>
<dbReference type="SUPFAM" id="SSF52402">
    <property type="entry name" value="Adenine nucleotide alpha hydrolases-like"/>
    <property type="match status" value="1"/>
</dbReference>
<dbReference type="PIRSF" id="PIRSF001589">
    <property type="entry name" value="Asn_synthetase_glu-h"/>
    <property type="match status" value="1"/>
</dbReference>
<dbReference type="SUPFAM" id="SSF56235">
    <property type="entry name" value="N-terminal nucleophile aminohydrolases (Ntn hydrolases)"/>
    <property type="match status" value="1"/>
</dbReference>
<dbReference type="InterPro" id="IPR051786">
    <property type="entry name" value="ASN_synthetase/amidase"/>
</dbReference>
<dbReference type="GO" id="GO:0005829">
    <property type="term" value="C:cytosol"/>
    <property type="evidence" value="ECO:0007669"/>
    <property type="project" value="TreeGrafter"/>
</dbReference>
<proteinExistence type="inferred from homology"/>
<name>A0A1G4UTH8_9HYPH</name>
<dbReference type="Pfam" id="PF13537">
    <property type="entry name" value="GATase_7"/>
    <property type="match status" value="1"/>
</dbReference>
<organism evidence="10 11">
    <name type="scientific">Ancylobacter rudongensis</name>
    <dbReference type="NCBI Taxonomy" id="177413"/>
    <lineage>
        <taxon>Bacteria</taxon>
        <taxon>Pseudomonadati</taxon>
        <taxon>Pseudomonadota</taxon>
        <taxon>Alphaproteobacteria</taxon>
        <taxon>Hyphomicrobiales</taxon>
        <taxon>Xanthobacteraceae</taxon>
        <taxon>Ancylobacter</taxon>
    </lineage>
</organism>
<dbReference type="InterPro" id="IPR029055">
    <property type="entry name" value="Ntn_hydrolases_N"/>
</dbReference>
<accession>A0A1G4UTH8</accession>
<dbReference type="STRING" id="177413.SAMN05660859_0371"/>
<dbReference type="GO" id="GO:0006529">
    <property type="term" value="P:asparagine biosynthetic process"/>
    <property type="evidence" value="ECO:0007669"/>
    <property type="project" value="InterPro"/>
</dbReference>
<protein>
    <recommendedName>
        <fullName evidence="3">asparagine synthase (glutamine-hydrolyzing)</fullName>
        <ecNumber evidence="3">6.3.5.4</ecNumber>
    </recommendedName>
</protein>
<evidence type="ECO:0000313" key="10">
    <source>
        <dbReference type="EMBL" id="SCW96938.1"/>
    </source>
</evidence>
<evidence type="ECO:0000256" key="6">
    <source>
        <dbReference type="ARBA" id="ARBA00022962"/>
    </source>
</evidence>
<comment type="pathway">
    <text evidence="1">Amino-acid biosynthesis; L-asparagine biosynthesis; L-asparagine from L-aspartate (L-Gln route): step 1/1.</text>
</comment>
<keyword evidence="11" id="KW-1185">Reference proteome</keyword>
<dbReference type="GO" id="GO:0004066">
    <property type="term" value="F:asparagine synthase (glutamine-hydrolyzing) activity"/>
    <property type="evidence" value="ECO:0007669"/>
    <property type="project" value="UniProtKB-EC"/>
</dbReference>
<sequence length="655" mass="71737">MTAIAGLWRFDGAGGVRPVAERMGATLAAYGPDRSGLQEERAHGLALVWQQMRVTAEDSFDRQPLAAAGGALWLVADARIDNGPELADALGLPADGPDRVGDAGLILAAYQRWGEGCVDRLAGDFAFALWDRQAGRLLLARDFLGSRPLYFAHGPGFFAFASMPKGLFAVPDVSDTLDEAEIGAYLALLPAHSTRSFYRDLSRVPPGHTLTVSGETRQLHRYWRPEELASLPAGDYREQVGELRRLYSRAVRDRLRVPAGMGIGSHLSAGFDSGSVTALAADELARQDKRLTAFTAAPREGFTFAAYQGRLTDESPVAATLAARFPNIDHRVIRTGPVDPLQGVEQHLPAQDQPVLNPCNNVWINAIEAEAARRRIRVMLTGAMGNMTVSYDGRPHLAQLFRRGRWLALAGVTIGMWRDGTNFKGPFRAALGPYLPPFILEWQGAVPFSSTDPFIHTALAADFREAIDLDAMARERAWDVTYRPWADGKAMRIAVLNRVDQGAVLKASLARYGVDMRDPTADRRLVDFCLALPEQHFIHQGRVSSLLRDAMEGLMPAGQLARRTRGYQAADWFEGVVAAREGLLAEITRLESSPLASRALDLPRLRALALALPDPATPPDQLRMLTRQHEISHRLALLRGLSVGRFIRMVEGGNG</sequence>
<evidence type="ECO:0000256" key="2">
    <source>
        <dbReference type="ARBA" id="ARBA00005752"/>
    </source>
</evidence>
<dbReference type="Gene3D" id="3.60.20.10">
    <property type="entry name" value="Glutamine Phosphoribosylpyrophosphate, subunit 1, domain 1"/>
    <property type="match status" value="1"/>
</dbReference>
<dbReference type="InterPro" id="IPR014729">
    <property type="entry name" value="Rossmann-like_a/b/a_fold"/>
</dbReference>
<dbReference type="PANTHER" id="PTHR43284:SF1">
    <property type="entry name" value="ASPARAGINE SYNTHETASE"/>
    <property type="match status" value="1"/>
</dbReference>
<dbReference type="EC" id="6.3.5.4" evidence="3"/>
<keyword evidence="5 8" id="KW-0067">ATP-binding</keyword>
<evidence type="ECO:0000256" key="5">
    <source>
        <dbReference type="ARBA" id="ARBA00022840"/>
    </source>
</evidence>
<dbReference type="Gene3D" id="3.40.50.620">
    <property type="entry name" value="HUPs"/>
    <property type="match status" value="1"/>
</dbReference>
<evidence type="ECO:0000313" key="11">
    <source>
        <dbReference type="Proteomes" id="UP000198889"/>
    </source>
</evidence>
<comment type="similarity">
    <text evidence="2">Belongs to the asparagine synthetase family.</text>
</comment>
<dbReference type="AlphaFoldDB" id="A0A1G4UTH8"/>
<dbReference type="InterPro" id="IPR033738">
    <property type="entry name" value="AsnB_N"/>
</dbReference>